<dbReference type="InterPro" id="IPR048898">
    <property type="entry name" value="OB_NMD3"/>
</dbReference>
<dbReference type="GO" id="GO:0043023">
    <property type="term" value="F:ribosomal large subunit binding"/>
    <property type="evidence" value="ECO:0007669"/>
    <property type="project" value="InterPro"/>
</dbReference>
<comment type="function">
    <text evidence="1 8">Acts as an adapter for the XPO1/CRM1-mediated export of the 60S ribosomal subunit.</text>
</comment>
<evidence type="ECO:0000256" key="3">
    <source>
        <dbReference type="ARBA" id="ARBA00017035"/>
    </source>
</evidence>
<feature type="domain" description="60S ribosomal export protein NMD3 OB-fold" evidence="10">
    <location>
        <begin position="319"/>
        <end position="415"/>
    </location>
</feature>
<evidence type="ECO:0000256" key="7">
    <source>
        <dbReference type="ARBA" id="ARBA00023242"/>
    </source>
</evidence>
<dbReference type="GO" id="GO:0005737">
    <property type="term" value="C:cytoplasm"/>
    <property type="evidence" value="ECO:0007669"/>
    <property type="project" value="UniProtKB-SubCell"/>
</dbReference>
<comment type="subcellular location">
    <subcellularLocation>
        <location evidence="8">Cytoplasm</location>
    </subcellularLocation>
    <subcellularLocation>
        <location evidence="8">Nucleus</location>
    </subcellularLocation>
</comment>
<evidence type="ECO:0000256" key="1">
    <source>
        <dbReference type="ARBA" id="ARBA00002269"/>
    </source>
</evidence>
<protein>
    <recommendedName>
        <fullName evidence="3 8">60S ribosomal export protein NMD3</fullName>
    </recommendedName>
</protein>
<keyword evidence="5 8" id="KW-0963">Cytoplasm</keyword>
<reference evidence="12" key="1">
    <citation type="submission" date="2021-05" db="EMBL/GenBank/DDBJ databases">
        <authorList>
            <person name="Alioto T."/>
            <person name="Alioto T."/>
            <person name="Gomez Garrido J."/>
        </authorList>
    </citation>
    <scope>NUCLEOTIDE SEQUENCE</scope>
</reference>
<dbReference type="GO" id="GO:0015031">
    <property type="term" value="P:protein transport"/>
    <property type="evidence" value="ECO:0007669"/>
    <property type="project" value="UniProtKB-KW"/>
</dbReference>
<dbReference type="EMBL" id="HBUE01299163">
    <property type="protein sequence ID" value="CAG6577928.1"/>
    <property type="molecule type" value="Transcribed_RNA"/>
</dbReference>
<dbReference type="PANTHER" id="PTHR12746">
    <property type="entry name" value="NONSENSE-MEDIATED MRNA DECAY PROTEIN 3"/>
    <property type="match status" value="1"/>
</dbReference>
<evidence type="ECO:0000256" key="6">
    <source>
        <dbReference type="ARBA" id="ARBA00022927"/>
    </source>
</evidence>
<keyword evidence="4 8" id="KW-0813">Transport</keyword>
<evidence type="ECO:0000259" key="10">
    <source>
        <dbReference type="Pfam" id="PF21192"/>
    </source>
</evidence>
<proteinExistence type="inferred from homology"/>
<sequence>MEYISQEAAPGPSAVSMKNKILCCECGTPIEPNPSNMCVACLRTHVDITANIPKQAIVFFCRNCERYLNPPSEWVQCSLESKELLSVCLKRLKGLKEVKLVDAGFIWTEPHSKRIKVKLTVHGEVMDGCVLQQVFVVEFTVNNQMCDDCHRTEAKDFWRCLVQVRQKSINKKTLFYLEQMILKHKAHENTLGIKPSPSGGLDFYYATDAHARKMVDFVQAVLPVKVTNSKKLISHDIHSNSYNYKYSYALDVVPISKGSLVCLGKKLQTNLGHISPICLVTKVANAIHLIDPRTAQMAEVQNMAFWKSPFEAICNPKHMVEFVVMDVEIVRDNERKNFPGQGPVSFRHVIADVWVVKASELGINENTIHTRSHLGHLLKVGDSVLGYDLAEANINNGDFEKLKQDAIPELLLVKKYYDKSQRKQSRNWKLKHLTEDVALDTDIEADYNEFLEDLEEDPEMRQNVNIFKDAARQQSMPVDVNDMADPSVPRITLEELLDDLLLTVAQYGQALRDTVSFKQPHSKLSNLRTSNRFTRFDSVLTILPK</sequence>
<keyword evidence="7 8" id="KW-0539">Nucleus</keyword>
<feature type="domain" description="60S ribosomal export protein NMD3 SH3" evidence="11">
    <location>
        <begin position="257"/>
        <end position="302"/>
    </location>
</feature>
<evidence type="ECO:0000256" key="8">
    <source>
        <dbReference type="RuleBase" id="RU364108"/>
    </source>
</evidence>
<dbReference type="InterPro" id="IPR007064">
    <property type="entry name" value="Nmd3_N"/>
</dbReference>
<evidence type="ECO:0000259" key="11">
    <source>
        <dbReference type="Pfam" id="PF21193"/>
    </source>
</evidence>
<feature type="domain" description="Nmd3 N-terminal" evidence="9">
    <location>
        <begin position="23"/>
        <end position="251"/>
    </location>
</feature>
<evidence type="ECO:0000256" key="5">
    <source>
        <dbReference type="ARBA" id="ARBA00022490"/>
    </source>
</evidence>
<dbReference type="InterPro" id="IPR048899">
    <property type="entry name" value="NMD_SH3"/>
</dbReference>
<evidence type="ECO:0000313" key="12">
    <source>
        <dbReference type="EMBL" id="CAG6526216.1"/>
    </source>
</evidence>
<dbReference type="PANTHER" id="PTHR12746:SF2">
    <property type="entry name" value="60S RIBOSOMAL EXPORT PROTEIN NMD3"/>
    <property type="match status" value="1"/>
</dbReference>
<dbReference type="Pfam" id="PF21193">
    <property type="entry name" value="NMD_SH3"/>
    <property type="match status" value="1"/>
</dbReference>
<dbReference type="GO" id="GO:0005634">
    <property type="term" value="C:nucleus"/>
    <property type="evidence" value="ECO:0007669"/>
    <property type="project" value="UniProtKB-SubCell"/>
</dbReference>
<keyword evidence="6 8" id="KW-0653">Protein transport</keyword>
<comment type="similarity">
    <text evidence="2 8">Belongs to the NMD3 family.</text>
</comment>
<dbReference type="AlphaFoldDB" id="A0A8D8H167"/>
<organism evidence="12">
    <name type="scientific">Culex pipiens</name>
    <name type="common">House mosquito</name>
    <dbReference type="NCBI Taxonomy" id="7175"/>
    <lineage>
        <taxon>Eukaryota</taxon>
        <taxon>Metazoa</taxon>
        <taxon>Ecdysozoa</taxon>
        <taxon>Arthropoda</taxon>
        <taxon>Hexapoda</taxon>
        <taxon>Insecta</taxon>
        <taxon>Pterygota</taxon>
        <taxon>Neoptera</taxon>
        <taxon>Endopterygota</taxon>
        <taxon>Diptera</taxon>
        <taxon>Nematocera</taxon>
        <taxon>Culicoidea</taxon>
        <taxon>Culicidae</taxon>
        <taxon>Culicinae</taxon>
        <taxon>Culicini</taxon>
        <taxon>Culex</taxon>
        <taxon>Culex</taxon>
    </lineage>
</organism>
<dbReference type="InterPro" id="IPR039768">
    <property type="entry name" value="Nmd3"/>
</dbReference>
<dbReference type="Pfam" id="PF21192">
    <property type="entry name" value="OB_NMD3"/>
    <property type="match status" value="1"/>
</dbReference>
<evidence type="ECO:0000256" key="4">
    <source>
        <dbReference type="ARBA" id="ARBA00022448"/>
    </source>
</evidence>
<accession>A0A8D8H167</accession>
<evidence type="ECO:0000259" key="9">
    <source>
        <dbReference type="Pfam" id="PF04981"/>
    </source>
</evidence>
<dbReference type="Pfam" id="PF04981">
    <property type="entry name" value="NMD3"/>
    <property type="match status" value="1"/>
</dbReference>
<evidence type="ECO:0000256" key="2">
    <source>
        <dbReference type="ARBA" id="ARBA00009794"/>
    </source>
</evidence>
<name>A0A8D8H167_CULPI</name>
<dbReference type="GO" id="GO:0000055">
    <property type="term" value="P:ribosomal large subunit export from nucleus"/>
    <property type="evidence" value="ECO:0007669"/>
    <property type="project" value="TreeGrafter"/>
</dbReference>
<dbReference type="EMBL" id="HBUE01193211">
    <property type="protein sequence ID" value="CAG6526216.1"/>
    <property type="molecule type" value="Transcribed_RNA"/>
</dbReference>